<evidence type="ECO:0000313" key="2">
    <source>
        <dbReference type="EMBL" id="EGO18564.1"/>
    </source>
</evidence>
<dbReference type="RefSeq" id="XP_007324591.1">
    <property type="nucleotide sequence ID" value="XM_007324529.1"/>
</dbReference>
<dbReference type="KEGG" id="sla:SERLADRAFT_403789"/>
<dbReference type="Proteomes" id="UP000008064">
    <property type="component" value="Unassembled WGS sequence"/>
</dbReference>
<reference evidence="2" key="1">
    <citation type="submission" date="2011-04" db="EMBL/GenBank/DDBJ databases">
        <title>Evolution of plant cell wall degrading machinery underlies the functional diversity of forest fungi.</title>
        <authorList>
            <consortium name="US DOE Joint Genome Institute (JGI-PGF)"/>
            <person name="Eastwood D.C."/>
            <person name="Floudas D."/>
            <person name="Binder M."/>
            <person name="Majcherczyk A."/>
            <person name="Schneider P."/>
            <person name="Aerts A."/>
            <person name="Asiegbu F.O."/>
            <person name="Baker S.E."/>
            <person name="Barry K."/>
            <person name="Bendiksby M."/>
            <person name="Blumentritt M."/>
            <person name="Coutinho P.M."/>
            <person name="Cullen D."/>
            <person name="Cullen D."/>
            <person name="Gathman A."/>
            <person name="Goodell B."/>
            <person name="Henrissat B."/>
            <person name="Ihrmark K."/>
            <person name="Kauserud H."/>
            <person name="Kohler A."/>
            <person name="LaButti K."/>
            <person name="Lapidus A."/>
            <person name="Lavin J.L."/>
            <person name="Lee Y.-H."/>
            <person name="Lindquist E."/>
            <person name="Lilly W."/>
            <person name="Lucas S."/>
            <person name="Morin E."/>
            <person name="Murat C."/>
            <person name="Oguiza J.A."/>
            <person name="Park J."/>
            <person name="Pisabarro A.G."/>
            <person name="Riley R."/>
            <person name="Rosling A."/>
            <person name="Salamov A."/>
            <person name="Schmidt O."/>
            <person name="Schmutz J."/>
            <person name="Skrede I."/>
            <person name="Stenlid J."/>
            <person name="Wiebenga A."/>
            <person name="Xie X."/>
            <person name="Kues U."/>
            <person name="Hibbett D.S."/>
            <person name="Hoffmeister D."/>
            <person name="Hogberg N."/>
            <person name="Martin F."/>
            <person name="Grigoriev I.V."/>
            <person name="Watkinson S.C."/>
        </authorList>
    </citation>
    <scope>NUCLEOTIDE SEQUENCE</scope>
    <source>
        <strain evidence="2">S7.9</strain>
    </source>
</reference>
<feature type="region of interest" description="Disordered" evidence="1">
    <location>
        <begin position="45"/>
        <end position="80"/>
    </location>
</feature>
<proteinExistence type="predicted"/>
<sequence length="170" mass="19264">MTSTKSTDDLSQITTPPTVPRKPAALLGSADFDLRNASVYAELFNPGGAGPRSGLNRKEKEEERRKELNKMRDEARAKRAEETVSFPPWVALFEIMTLCVLACLQKNTFDLQSQADKISRFEDRLRQSGSLALHPNFLAAKFRDDYERERKRQRDKVKDIGSMGKEEGEA</sequence>
<feature type="compositionally biased region" description="Polar residues" evidence="1">
    <location>
        <begin position="1"/>
        <end position="16"/>
    </location>
</feature>
<gene>
    <name evidence="2" type="ORF">SERLADRAFT_403789</name>
</gene>
<dbReference type="HOGENOM" id="CLU_1571582_0_0_1"/>
<feature type="region of interest" description="Disordered" evidence="1">
    <location>
        <begin position="146"/>
        <end position="170"/>
    </location>
</feature>
<dbReference type="EMBL" id="GL945447">
    <property type="protein sequence ID" value="EGO18564.1"/>
    <property type="molecule type" value="Genomic_DNA"/>
</dbReference>
<feature type="compositionally biased region" description="Basic and acidic residues" evidence="1">
    <location>
        <begin position="56"/>
        <end position="80"/>
    </location>
</feature>
<accession>F8PDW7</accession>
<evidence type="ECO:0000256" key="1">
    <source>
        <dbReference type="SAM" id="MobiDB-lite"/>
    </source>
</evidence>
<protein>
    <submittedName>
        <fullName evidence="2">Uncharacterized protein</fullName>
    </submittedName>
</protein>
<dbReference type="OrthoDB" id="3362703at2759"/>
<dbReference type="AlphaFoldDB" id="F8PDW7"/>
<name>F8PDW7_SERL9</name>
<organism>
    <name type="scientific">Serpula lacrymans var. lacrymans (strain S7.9)</name>
    <name type="common">Dry rot fungus</name>
    <dbReference type="NCBI Taxonomy" id="578457"/>
    <lineage>
        <taxon>Eukaryota</taxon>
        <taxon>Fungi</taxon>
        <taxon>Dikarya</taxon>
        <taxon>Basidiomycota</taxon>
        <taxon>Agaricomycotina</taxon>
        <taxon>Agaricomycetes</taxon>
        <taxon>Agaricomycetidae</taxon>
        <taxon>Boletales</taxon>
        <taxon>Coniophorineae</taxon>
        <taxon>Serpulaceae</taxon>
        <taxon>Serpula</taxon>
    </lineage>
</organism>
<feature type="region of interest" description="Disordered" evidence="1">
    <location>
        <begin position="1"/>
        <end position="24"/>
    </location>
</feature>
<dbReference type="GeneID" id="18812279"/>